<dbReference type="EMBL" id="JAVRRJ010000008">
    <property type="protein sequence ID" value="KAK5082251.1"/>
    <property type="molecule type" value="Genomic_DNA"/>
</dbReference>
<feature type="domain" description="MRH" evidence="8">
    <location>
        <begin position="453"/>
        <end position="567"/>
    </location>
</feature>
<feature type="chain" id="PRO_5043028509" description="Glucosidase 2 subunit beta" evidence="7">
    <location>
        <begin position="21"/>
        <end position="585"/>
    </location>
</feature>
<dbReference type="Proteomes" id="UP001309876">
    <property type="component" value="Unassembled WGS sequence"/>
</dbReference>
<evidence type="ECO:0000256" key="4">
    <source>
        <dbReference type="ARBA" id="ARBA00023157"/>
    </source>
</evidence>
<evidence type="ECO:0000259" key="8">
    <source>
        <dbReference type="PROSITE" id="PS51914"/>
    </source>
</evidence>
<name>A0AAN7SUZ7_9EURO</name>
<evidence type="ECO:0000313" key="9">
    <source>
        <dbReference type="EMBL" id="KAK5082251.1"/>
    </source>
</evidence>
<dbReference type="InterPro" id="IPR028146">
    <property type="entry name" value="PRKCSH_N"/>
</dbReference>
<evidence type="ECO:0000256" key="3">
    <source>
        <dbReference type="ARBA" id="ARBA00022824"/>
    </source>
</evidence>
<comment type="caution">
    <text evidence="9">The sequence shown here is derived from an EMBL/GenBank/DDBJ whole genome shotgun (WGS) entry which is preliminary data.</text>
</comment>
<feature type="region of interest" description="Disordered" evidence="6">
    <location>
        <begin position="411"/>
        <end position="439"/>
    </location>
</feature>
<dbReference type="GO" id="GO:0017177">
    <property type="term" value="C:glucosidase II complex"/>
    <property type="evidence" value="ECO:0007669"/>
    <property type="project" value="TreeGrafter"/>
</dbReference>
<gene>
    <name evidence="9" type="ORF">LTR05_007395</name>
</gene>
<evidence type="ECO:0000256" key="1">
    <source>
        <dbReference type="ARBA" id="ARBA00022387"/>
    </source>
</evidence>
<dbReference type="PROSITE" id="PS51914">
    <property type="entry name" value="MRH"/>
    <property type="match status" value="1"/>
</dbReference>
<dbReference type="InterPro" id="IPR044865">
    <property type="entry name" value="MRH_dom"/>
</dbReference>
<accession>A0AAN7SUZ7</accession>
<keyword evidence="4" id="KW-1015">Disulfide bond</keyword>
<feature type="coiled-coil region" evidence="5">
    <location>
        <begin position="203"/>
        <end position="230"/>
    </location>
</feature>
<dbReference type="GO" id="GO:0006491">
    <property type="term" value="P:N-glycan processing"/>
    <property type="evidence" value="ECO:0007669"/>
    <property type="project" value="TreeGrafter"/>
</dbReference>
<keyword evidence="3" id="KW-0256">Endoplasmic reticulum</keyword>
<dbReference type="Gene3D" id="2.70.130.10">
    <property type="entry name" value="Mannose-6-phosphate receptor binding domain"/>
    <property type="match status" value="1"/>
</dbReference>
<dbReference type="Pfam" id="PF13015">
    <property type="entry name" value="PRKCSH_1"/>
    <property type="match status" value="1"/>
</dbReference>
<proteinExistence type="predicted"/>
<feature type="signal peptide" evidence="7">
    <location>
        <begin position="1"/>
        <end position="20"/>
    </location>
</feature>
<dbReference type="InterPro" id="IPR036607">
    <property type="entry name" value="PRKCSH"/>
</dbReference>
<keyword evidence="5" id="KW-0175">Coiled coil</keyword>
<dbReference type="SUPFAM" id="SSF57424">
    <property type="entry name" value="LDL receptor-like module"/>
    <property type="match status" value="1"/>
</dbReference>
<dbReference type="SUPFAM" id="SSF50911">
    <property type="entry name" value="Mannose 6-phosphate receptor domain"/>
    <property type="match status" value="1"/>
</dbReference>
<dbReference type="InterPro" id="IPR009011">
    <property type="entry name" value="Man6P_isomerase_rcpt-bd_dom_sf"/>
</dbReference>
<dbReference type="InterPro" id="IPR039794">
    <property type="entry name" value="Gtb1-like"/>
</dbReference>
<dbReference type="InterPro" id="IPR036055">
    <property type="entry name" value="LDL_receptor-like_sf"/>
</dbReference>
<evidence type="ECO:0000313" key="10">
    <source>
        <dbReference type="Proteomes" id="UP001309876"/>
    </source>
</evidence>
<organism evidence="9 10">
    <name type="scientific">Lithohypha guttulata</name>
    <dbReference type="NCBI Taxonomy" id="1690604"/>
    <lineage>
        <taxon>Eukaryota</taxon>
        <taxon>Fungi</taxon>
        <taxon>Dikarya</taxon>
        <taxon>Ascomycota</taxon>
        <taxon>Pezizomycotina</taxon>
        <taxon>Eurotiomycetes</taxon>
        <taxon>Chaetothyriomycetidae</taxon>
        <taxon>Chaetothyriales</taxon>
        <taxon>Trichomeriaceae</taxon>
        <taxon>Lithohypha</taxon>
    </lineage>
</organism>
<dbReference type="Pfam" id="PF12999">
    <property type="entry name" value="PRKCSH-like"/>
    <property type="match status" value="2"/>
</dbReference>
<keyword evidence="10" id="KW-1185">Reference proteome</keyword>
<dbReference type="AlphaFoldDB" id="A0AAN7SUZ7"/>
<dbReference type="PANTHER" id="PTHR12630:SF1">
    <property type="entry name" value="GLUCOSIDASE 2 SUBUNIT BETA"/>
    <property type="match status" value="1"/>
</dbReference>
<sequence>MLLRPEVLGALLYAVSSVEAADAKSAESGRPRGVGPEFAKFYKTSDNFFSCISNPSQRIPFSQVNDDYCDCPDGSDEPGTAACSYLTPYSYPQPHLRPGSNLTPENETLALPGFYCKNKGHVPAYIRFENVNDGVCDYDVCCDGSDEYAGVGGVKCEDRCAAIGKEWKKQEEVRQKAQQRALKKRKELQFEADRRRTELKDKIEAGKIRVQGFERRIVEAEENLKEVERREKLRLVKSDAQGKGRGRLGVLLNLAKDRTAELRGALMKVKKQREDMVARVSELEALLSELKETYNPNFNDAGVKKAVQGWEDYAARESTDTWTDAEDRDLTEIAKEDGSESGVNWAEFEGSESEQAASDAAAIYSLTSYLPGPLQNWLGSTMSSLRQILIDNGVLPDNTIHANLDDSAAVKEARKSRDDSQRDLTDAQNELKHAEEDLTKDYGPNGIFRALKDQCTEGDFGEYKYSLCFMQKTTQQPKKGGGQTNMGSFTSFETEFTDDDLPSGGKGLGRGERVVMKYENGQHCWNGPARSTRVILACSENEEIWRVSESEKCVYRMEVGTAAVCGWEGSAREAEKGQASVKDEL</sequence>
<protein>
    <recommendedName>
        <fullName evidence="1">Glucosidase 2 subunit beta</fullName>
    </recommendedName>
</protein>
<dbReference type="PANTHER" id="PTHR12630">
    <property type="entry name" value="N-LINKED OLIGOSACCHARIDE PROCESSING"/>
    <property type="match status" value="1"/>
</dbReference>
<feature type="coiled-coil region" evidence="5">
    <location>
        <begin position="266"/>
        <end position="293"/>
    </location>
</feature>
<evidence type="ECO:0000256" key="2">
    <source>
        <dbReference type="ARBA" id="ARBA00022729"/>
    </source>
</evidence>
<evidence type="ECO:0000256" key="6">
    <source>
        <dbReference type="SAM" id="MobiDB-lite"/>
    </source>
</evidence>
<keyword evidence="2 7" id="KW-0732">Signal</keyword>
<evidence type="ECO:0000256" key="5">
    <source>
        <dbReference type="SAM" id="Coils"/>
    </source>
</evidence>
<reference evidence="9 10" key="1">
    <citation type="submission" date="2023-08" db="EMBL/GenBank/DDBJ databases">
        <title>Black Yeasts Isolated from many extreme environments.</title>
        <authorList>
            <person name="Coleine C."/>
            <person name="Stajich J.E."/>
            <person name="Selbmann L."/>
        </authorList>
    </citation>
    <scope>NUCLEOTIDE SEQUENCE [LARGE SCALE GENOMIC DNA]</scope>
    <source>
        <strain evidence="9 10">CCFEE 5910</strain>
    </source>
</reference>
<evidence type="ECO:0000256" key="7">
    <source>
        <dbReference type="SAM" id="SignalP"/>
    </source>
</evidence>